<gene>
    <name evidence="13" type="ORF">M9Y10_019667</name>
</gene>
<reference evidence="13 14" key="1">
    <citation type="submission" date="2024-04" db="EMBL/GenBank/DDBJ databases">
        <title>Tritrichomonas musculus Genome.</title>
        <authorList>
            <person name="Alves-Ferreira E."/>
            <person name="Grigg M."/>
            <person name="Lorenzi H."/>
            <person name="Galac M."/>
        </authorList>
    </citation>
    <scope>NUCLEOTIDE SEQUENCE [LARGE SCALE GENOMIC DNA]</scope>
    <source>
        <strain evidence="13 14">EAF2021</strain>
    </source>
</reference>
<dbReference type="InterPro" id="IPR001841">
    <property type="entry name" value="Znf_RING"/>
</dbReference>
<accession>A0ABR2HH10</accession>
<evidence type="ECO:0000256" key="9">
    <source>
        <dbReference type="ARBA" id="ARBA00023242"/>
    </source>
</evidence>
<evidence type="ECO:0000256" key="11">
    <source>
        <dbReference type="SAM" id="MobiDB-lite"/>
    </source>
</evidence>
<dbReference type="Pfam" id="PF12678">
    <property type="entry name" value="zf-rbx1"/>
    <property type="match status" value="1"/>
</dbReference>
<dbReference type="PROSITE" id="PS50089">
    <property type="entry name" value="ZF_RING_2"/>
    <property type="match status" value="1"/>
</dbReference>
<keyword evidence="5" id="KW-0479">Metal-binding</keyword>
<evidence type="ECO:0000256" key="7">
    <source>
        <dbReference type="ARBA" id="ARBA00022786"/>
    </source>
</evidence>
<keyword evidence="14" id="KW-1185">Reference proteome</keyword>
<evidence type="ECO:0000313" key="14">
    <source>
        <dbReference type="Proteomes" id="UP001470230"/>
    </source>
</evidence>
<keyword evidence="7" id="KW-0833">Ubl conjugation pathway</keyword>
<keyword evidence="6 10" id="KW-0863">Zinc-finger</keyword>
<dbReference type="Gene3D" id="3.30.40.10">
    <property type="entry name" value="Zinc/RING finger domain, C3HC4 (zinc finger)"/>
    <property type="match status" value="1"/>
</dbReference>
<dbReference type="InterPro" id="IPR024766">
    <property type="entry name" value="Znf_RING_H2"/>
</dbReference>
<keyword evidence="8" id="KW-0862">Zinc</keyword>
<feature type="region of interest" description="Disordered" evidence="11">
    <location>
        <begin position="1"/>
        <end position="61"/>
    </location>
</feature>
<evidence type="ECO:0000256" key="2">
    <source>
        <dbReference type="ARBA" id="ARBA00004496"/>
    </source>
</evidence>
<dbReference type="InterPro" id="IPR013083">
    <property type="entry name" value="Znf_RING/FYVE/PHD"/>
</dbReference>
<evidence type="ECO:0000256" key="10">
    <source>
        <dbReference type="PROSITE-ProRule" id="PRU00175"/>
    </source>
</evidence>
<dbReference type="EMBL" id="JAPFFF010000028">
    <property type="protein sequence ID" value="KAK8847088.1"/>
    <property type="molecule type" value="Genomic_DNA"/>
</dbReference>
<dbReference type="SUPFAM" id="SSF57850">
    <property type="entry name" value="RING/U-box"/>
    <property type="match status" value="1"/>
</dbReference>
<protein>
    <submittedName>
        <fullName evidence="13">RING-box protein 2</fullName>
    </submittedName>
</protein>
<dbReference type="PANTHER" id="PTHR11210">
    <property type="entry name" value="RING BOX"/>
    <property type="match status" value="1"/>
</dbReference>
<evidence type="ECO:0000256" key="3">
    <source>
        <dbReference type="ARBA" id="ARBA00004906"/>
    </source>
</evidence>
<evidence type="ECO:0000256" key="1">
    <source>
        <dbReference type="ARBA" id="ARBA00004123"/>
    </source>
</evidence>
<feature type="compositionally biased region" description="Low complexity" evidence="11">
    <location>
        <begin position="1"/>
        <end position="21"/>
    </location>
</feature>
<dbReference type="InterPro" id="IPR051031">
    <property type="entry name" value="RING-box_E3_Ubiquitin_Ligase"/>
</dbReference>
<evidence type="ECO:0000256" key="4">
    <source>
        <dbReference type="ARBA" id="ARBA00022490"/>
    </source>
</evidence>
<name>A0ABR2HH10_9EUKA</name>
<sequence>MSEANPNQPNAARRTAAARNARAGKRPTTRRVATAKTTNEDQTAADQTTADQTGTPTQKPNPKVFLKKFCPVYVIKSSGDVTDCAICRKQLHEVCIRCQANGISDPSNCVVVEGVCGHKFHNHCISKWLEHSPRCPVGYCGLLWENA</sequence>
<proteinExistence type="predicted"/>
<keyword evidence="9" id="KW-0539">Nucleus</keyword>
<comment type="pathway">
    <text evidence="3">Protein modification; protein ubiquitination.</text>
</comment>
<feature type="compositionally biased region" description="Low complexity" evidence="11">
    <location>
        <begin position="40"/>
        <end position="58"/>
    </location>
</feature>
<evidence type="ECO:0000256" key="8">
    <source>
        <dbReference type="ARBA" id="ARBA00022833"/>
    </source>
</evidence>
<evidence type="ECO:0000259" key="12">
    <source>
        <dbReference type="PROSITE" id="PS50089"/>
    </source>
</evidence>
<keyword evidence="4" id="KW-0963">Cytoplasm</keyword>
<evidence type="ECO:0000256" key="5">
    <source>
        <dbReference type="ARBA" id="ARBA00022723"/>
    </source>
</evidence>
<feature type="domain" description="RING-type" evidence="12">
    <location>
        <begin position="84"/>
        <end position="137"/>
    </location>
</feature>
<dbReference type="Proteomes" id="UP001470230">
    <property type="component" value="Unassembled WGS sequence"/>
</dbReference>
<comment type="caution">
    <text evidence="13">The sequence shown here is derived from an EMBL/GenBank/DDBJ whole genome shotgun (WGS) entry which is preliminary data.</text>
</comment>
<comment type="subcellular location">
    <subcellularLocation>
        <location evidence="2">Cytoplasm</location>
    </subcellularLocation>
    <subcellularLocation>
        <location evidence="1">Nucleus</location>
    </subcellularLocation>
</comment>
<organism evidence="13 14">
    <name type="scientific">Tritrichomonas musculus</name>
    <dbReference type="NCBI Taxonomy" id="1915356"/>
    <lineage>
        <taxon>Eukaryota</taxon>
        <taxon>Metamonada</taxon>
        <taxon>Parabasalia</taxon>
        <taxon>Tritrichomonadida</taxon>
        <taxon>Tritrichomonadidae</taxon>
        <taxon>Tritrichomonas</taxon>
    </lineage>
</organism>
<evidence type="ECO:0000256" key="6">
    <source>
        <dbReference type="ARBA" id="ARBA00022771"/>
    </source>
</evidence>
<evidence type="ECO:0000313" key="13">
    <source>
        <dbReference type="EMBL" id="KAK8847088.1"/>
    </source>
</evidence>